<sequence length="364" mass="42104">MKLHKIINTLNKMTEEVYIPRPQRGIHPHLTISYPLVDGIEEIVESVANLLKIEQLEPEDFPEIKISSMIAMMAVLLEMKDKLILLDLFKRWAINTRIDDSLLAGVVQSLRIFDIHFNEVYTIRAAMYNYITKPSAYETTILKIYPDGKIEVQPRRIDENEVKHHTYVLKKLREVTSLGQPTNFRTMAQYDFSCKSKYRSDQIMQQLSYFNTSGYSISDGKSCFGNSFGKVRITEPEEEEKGEESEESEKSEESEESDESEKEEEEDERNPVEILSDYVDKPVWPRRIEGENPFEKLEKLTICTQEKTSIDKERWQLNSSYPDFGSLPTSPTSSSTCTDSSDPNQLFFEFPETPPLAKSIKVYS</sequence>
<dbReference type="InParanoid" id="E3MVT8"/>
<proteinExistence type="predicted"/>
<name>E3MVT8_CAERE</name>
<dbReference type="HOGENOM" id="CLU_761283_0_0_1"/>
<feature type="region of interest" description="Disordered" evidence="1">
    <location>
        <begin position="318"/>
        <end position="350"/>
    </location>
</feature>
<evidence type="ECO:0000313" key="2">
    <source>
        <dbReference type="EMBL" id="EFP10304.1"/>
    </source>
</evidence>
<evidence type="ECO:0000256" key="1">
    <source>
        <dbReference type="SAM" id="MobiDB-lite"/>
    </source>
</evidence>
<reference evidence="2" key="1">
    <citation type="submission" date="2007-07" db="EMBL/GenBank/DDBJ databases">
        <title>PCAP assembly of the Caenorhabditis remanei genome.</title>
        <authorList>
            <consortium name="The Caenorhabditis remanei Sequencing Consortium"/>
            <person name="Wilson R.K."/>
        </authorList>
    </citation>
    <scope>NUCLEOTIDE SEQUENCE [LARGE SCALE GENOMIC DNA]</scope>
    <source>
        <strain evidence="2">PB4641</strain>
    </source>
</reference>
<dbReference type="AlphaFoldDB" id="E3MVT8"/>
<accession>E3MVT8</accession>
<gene>
    <name evidence="2" type="ORF">CRE_23563</name>
</gene>
<dbReference type="EMBL" id="DS268484">
    <property type="protein sequence ID" value="EFP10304.1"/>
    <property type="molecule type" value="Genomic_DNA"/>
</dbReference>
<dbReference type="STRING" id="31234.E3MVT8"/>
<dbReference type="PANTHER" id="PTHR22670">
    <property type="entry name" value="BTB DOMAIN-CONTAINING PROTEIN-RELATED-RELATED"/>
    <property type="match status" value="1"/>
</dbReference>
<dbReference type="OrthoDB" id="5875261at2759"/>
<dbReference type="CTD" id="9806608"/>
<protein>
    <submittedName>
        <fullName evidence="2">Uncharacterized protein</fullName>
    </submittedName>
</protein>
<dbReference type="OMA" id="RWAINTR"/>
<dbReference type="PANTHER" id="PTHR22670:SF8">
    <property type="entry name" value="BTB DOMAIN-CONTAINING PROTEIN-RELATED"/>
    <property type="match status" value="1"/>
</dbReference>
<dbReference type="KEGG" id="crq:GCK72_002836"/>
<dbReference type="eggNOG" id="ENOG502RT9J">
    <property type="taxonomic scope" value="Eukaryota"/>
</dbReference>
<dbReference type="RefSeq" id="XP_003099696.2">
    <property type="nucleotide sequence ID" value="XM_003099648.2"/>
</dbReference>
<dbReference type="GeneID" id="9806608"/>
<organism evidence="3">
    <name type="scientific">Caenorhabditis remanei</name>
    <name type="common">Caenorhabditis vulgaris</name>
    <dbReference type="NCBI Taxonomy" id="31234"/>
    <lineage>
        <taxon>Eukaryota</taxon>
        <taxon>Metazoa</taxon>
        <taxon>Ecdysozoa</taxon>
        <taxon>Nematoda</taxon>
        <taxon>Chromadorea</taxon>
        <taxon>Rhabditida</taxon>
        <taxon>Rhabditina</taxon>
        <taxon>Rhabditomorpha</taxon>
        <taxon>Rhabditoidea</taxon>
        <taxon>Rhabditidae</taxon>
        <taxon>Peloderinae</taxon>
        <taxon>Caenorhabditis</taxon>
    </lineage>
</organism>
<dbReference type="FunCoup" id="E3MVT8">
    <property type="interactions" value="418"/>
</dbReference>
<feature type="compositionally biased region" description="Acidic residues" evidence="1">
    <location>
        <begin position="236"/>
        <end position="268"/>
    </location>
</feature>
<feature type="compositionally biased region" description="Low complexity" evidence="1">
    <location>
        <begin position="326"/>
        <end position="343"/>
    </location>
</feature>
<evidence type="ECO:0000313" key="3">
    <source>
        <dbReference type="Proteomes" id="UP000008281"/>
    </source>
</evidence>
<dbReference type="Proteomes" id="UP000008281">
    <property type="component" value="Unassembled WGS sequence"/>
</dbReference>
<keyword evidence="3" id="KW-1185">Reference proteome</keyword>
<feature type="region of interest" description="Disordered" evidence="1">
    <location>
        <begin position="228"/>
        <end position="277"/>
    </location>
</feature>